<keyword evidence="3" id="KW-0378">Hydrolase</keyword>
<evidence type="ECO:0000313" key="7">
    <source>
        <dbReference type="EMBL" id="CAA6830029.1"/>
    </source>
</evidence>
<dbReference type="Pfam" id="PF00877">
    <property type="entry name" value="NLPC_P60"/>
    <property type="match status" value="1"/>
</dbReference>
<keyword evidence="4" id="KW-0788">Thiol protease</keyword>
<name>A0A6S6UDM0_9GAMM</name>
<keyword evidence="2" id="KW-0645">Protease</keyword>
<evidence type="ECO:0000256" key="3">
    <source>
        <dbReference type="ARBA" id="ARBA00022801"/>
    </source>
</evidence>
<dbReference type="SUPFAM" id="SSF54001">
    <property type="entry name" value="Cysteine proteinases"/>
    <property type="match status" value="1"/>
</dbReference>
<dbReference type="Gene3D" id="3.90.1720.10">
    <property type="entry name" value="endopeptidase domain like (from Nostoc punctiforme)"/>
    <property type="match status" value="1"/>
</dbReference>
<dbReference type="InterPro" id="IPR038765">
    <property type="entry name" value="Papain-like_cys_pep_sf"/>
</dbReference>
<dbReference type="PANTHER" id="PTHR47053:SF1">
    <property type="entry name" value="MUREIN DD-ENDOPEPTIDASE MEPH-RELATED"/>
    <property type="match status" value="1"/>
</dbReference>
<dbReference type="AlphaFoldDB" id="A0A6S6UDM0"/>
<dbReference type="EMBL" id="CACVAT010000556">
    <property type="protein sequence ID" value="CAA6830029.1"/>
    <property type="molecule type" value="Genomic_DNA"/>
</dbReference>
<evidence type="ECO:0000259" key="6">
    <source>
        <dbReference type="PROSITE" id="PS51935"/>
    </source>
</evidence>
<dbReference type="PROSITE" id="PS51935">
    <property type="entry name" value="NLPC_P60"/>
    <property type="match status" value="1"/>
</dbReference>
<evidence type="ECO:0000256" key="5">
    <source>
        <dbReference type="SAM" id="MobiDB-lite"/>
    </source>
</evidence>
<feature type="compositionally biased region" description="Polar residues" evidence="5">
    <location>
        <begin position="100"/>
        <end position="110"/>
    </location>
</feature>
<organism evidence="7">
    <name type="scientific">uncultured Thiotrichaceae bacterium</name>
    <dbReference type="NCBI Taxonomy" id="298394"/>
    <lineage>
        <taxon>Bacteria</taxon>
        <taxon>Pseudomonadati</taxon>
        <taxon>Pseudomonadota</taxon>
        <taxon>Gammaproteobacteria</taxon>
        <taxon>Thiotrichales</taxon>
        <taxon>Thiotrichaceae</taxon>
        <taxon>environmental samples</taxon>
    </lineage>
</organism>
<feature type="domain" description="NlpC/P60" evidence="6">
    <location>
        <begin position="185"/>
        <end position="308"/>
    </location>
</feature>
<comment type="similarity">
    <text evidence="1">Belongs to the peptidase C40 family.</text>
</comment>
<evidence type="ECO:0000256" key="1">
    <source>
        <dbReference type="ARBA" id="ARBA00007074"/>
    </source>
</evidence>
<dbReference type="GO" id="GO:0008234">
    <property type="term" value="F:cysteine-type peptidase activity"/>
    <property type="evidence" value="ECO:0007669"/>
    <property type="project" value="UniProtKB-KW"/>
</dbReference>
<dbReference type="InterPro" id="IPR000064">
    <property type="entry name" value="NLP_P60_dom"/>
</dbReference>
<evidence type="ECO:0000256" key="4">
    <source>
        <dbReference type="ARBA" id="ARBA00022807"/>
    </source>
</evidence>
<dbReference type="GO" id="GO:0006508">
    <property type="term" value="P:proteolysis"/>
    <property type="evidence" value="ECO:0007669"/>
    <property type="project" value="UniProtKB-KW"/>
</dbReference>
<feature type="region of interest" description="Disordered" evidence="5">
    <location>
        <begin position="79"/>
        <end position="110"/>
    </location>
</feature>
<evidence type="ECO:0000256" key="2">
    <source>
        <dbReference type="ARBA" id="ARBA00022670"/>
    </source>
</evidence>
<feature type="compositionally biased region" description="Low complexity" evidence="5">
    <location>
        <begin position="88"/>
        <end position="97"/>
    </location>
</feature>
<protein>
    <recommendedName>
        <fullName evidence="6">NlpC/P60 domain-containing protein</fullName>
    </recommendedName>
</protein>
<dbReference type="PANTHER" id="PTHR47053">
    <property type="entry name" value="MUREIN DD-ENDOPEPTIDASE MEPH-RELATED"/>
    <property type="match status" value="1"/>
</dbReference>
<gene>
    <name evidence="7" type="ORF">HELGO_WM23665</name>
</gene>
<reference evidence="7" key="1">
    <citation type="submission" date="2020-01" db="EMBL/GenBank/DDBJ databases">
        <authorList>
            <person name="Meier V. D."/>
            <person name="Meier V D."/>
        </authorList>
    </citation>
    <scope>NUCLEOTIDE SEQUENCE</scope>
    <source>
        <strain evidence="7">HLG_WM_MAG_09</strain>
    </source>
</reference>
<proteinExistence type="inferred from homology"/>
<dbReference type="InterPro" id="IPR051202">
    <property type="entry name" value="Peptidase_C40"/>
</dbReference>
<dbReference type="PROSITE" id="PS51257">
    <property type="entry name" value="PROKAR_LIPOPROTEIN"/>
    <property type="match status" value="1"/>
</dbReference>
<accession>A0A6S6UDM0</accession>
<sequence length="315" mass="34768">MITRKQKRIILGLSGLLPIILGGCATPETIKPGVRTAAAKPATTYVIQRAAIRTPATDRAWQQRKASRNNQLAAKRAQLLSAPKRAKPVAAPAKSVAMPTRQNTQQPAKSSAYYQARYKASQQAAKKRNAQIAKNKARLTHQKHQKKVAAPAQIARNTADSKRQFYLKRWEQLQAEKKLEAKKAEVRVERVIHNAKQQIGTKYVWGGASPKTGFDCSGLVQHSMKKGANVKVPRTAAEQYKASVKVPSKQASRGDLIFFKTRGKSVSHVGIYLGENKFVHAPRTGRKITTSNLSGYWKQRFVGFGRIPGACKVPV</sequence>